<dbReference type="GO" id="GO:0005886">
    <property type="term" value="C:plasma membrane"/>
    <property type="evidence" value="ECO:0007669"/>
    <property type="project" value="UniProtKB-SubCell"/>
</dbReference>
<dbReference type="InterPro" id="IPR001304">
    <property type="entry name" value="C-type_lectin-like"/>
</dbReference>
<proteinExistence type="predicted"/>
<dbReference type="SMART" id="SM00034">
    <property type="entry name" value="CLECT"/>
    <property type="match status" value="1"/>
</dbReference>
<keyword evidence="2" id="KW-1133">Transmembrane helix</keyword>
<evidence type="ECO:0000256" key="1">
    <source>
        <dbReference type="ARBA" id="ARBA00004401"/>
    </source>
</evidence>
<accession>A0A3Q2PR49</accession>
<keyword evidence="2" id="KW-0472">Membrane</keyword>
<dbReference type="GeneTree" id="ENSGT00940000175285"/>
<dbReference type="Gene3D" id="3.10.100.10">
    <property type="entry name" value="Mannose-Binding Protein A, subunit A"/>
    <property type="match status" value="1"/>
</dbReference>
<evidence type="ECO:0000313" key="5">
    <source>
        <dbReference type="Proteomes" id="UP000265000"/>
    </source>
</evidence>
<name>A0A3Q2PR49_FUNHE</name>
<evidence type="ECO:0000256" key="2">
    <source>
        <dbReference type="SAM" id="Phobius"/>
    </source>
</evidence>
<organism evidence="4 5">
    <name type="scientific">Fundulus heteroclitus</name>
    <name type="common">Killifish</name>
    <name type="synonym">Mummichog</name>
    <dbReference type="NCBI Taxonomy" id="8078"/>
    <lineage>
        <taxon>Eukaryota</taxon>
        <taxon>Metazoa</taxon>
        <taxon>Chordata</taxon>
        <taxon>Craniata</taxon>
        <taxon>Vertebrata</taxon>
        <taxon>Euteleostomi</taxon>
        <taxon>Actinopterygii</taxon>
        <taxon>Neopterygii</taxon>
        <taxon>Teleostei</taxon>
        <taxon>Neoteleostei</taxon>
        <taxon>Acanthomorphata</taxon>
        <taxon>Ovalentaria</taxon>
        <taxon>Atherinomorphae</taxon>
        <taxon>Cyprinodontiformes</taxon>
        <taxon>Fundulidae</taxon>
        <taxon>Fundulus</taxon>
    </lineage>
</organism>
<keyword evidence="5" id="KW-1185">Reference proteome</keyword>
<feature type="domain" description="C-type lectin" evidence="3">
    <location>
        <begin position="124"/>
        <end position="217"/>
    </location>
</feature>
<reference evidence="4" key="1">
    <citation type="submission" date="2025-08" db="UniProtKB">
        <authorList>
            <consortium name="Ensembl"/>
        </authorList>
    </citation>
    <scope>IDENTIFICATION</scope>
</reference>
<dbReference type="Pfam" id="PF00059">
    <property type="entry name" value="Lectin_C"/>
    <property type="match status" value="1"/>
</dbReference>
<dbReference type="InterPro" id="IPR016187">
    <property type="entry name" value="CTDL_fold"/>
</dbReference>
<dbReference type="PANTHER" id="PTHR45710:SF26">
    <property type="entry name" value="RH26557P"/>
    <property type="match status" value="1"/>
</dbReference>
<dbReference type="InterPro" id="IPR016186">
    <property type="entry name" value="C-type_lectin-like/link_sf"/>
</dbReference>
<dbReference type="PROSITE" id="PS50041">
    <property type="entry name" value="C_TYPE_LECTIN_2"/>
    <property type="match status" value="1"/>
</dbReference>
<sequence length="228" mass="25928">AAGGKPVESVSLAVRETRSFWPLKAATLCLGLLSFLLLTSLVAVSVLSQITFILLSFVRQDHRDFSQLSRNLSNQTAERNQLLMRHQNLTPERDQLDVRLKTAELHLDHMSRNSVACPAGWRMFGGSCYFLSSSRSIWESSRRQCFTDGADLVTISSREEMVRLLKQREAAWSLNVKPQKFWIGLRQMSHISGWRWTDGSSPETMWVTELCSQQLQWVCEKKAAPGLL</sequence>
<dbReference type="SUPFAM" id="SSF56436">
    <property type="entry name" value="C-type lectin-like"/>
    <property type="match status" value="1"/>
</dbReference>
<dbReference type="AlphaFoldDB" id="A0A3Q2PR49"/>
<evidence type="ECO:0000259" key="3">
    <source>
        <dbReference type="PROSITE" id="PS50041"/>
    </source>
</evidence>
<comment type="subcellular location">
    <subcellularLocation>
        <location evidence="1">Cell membrane</location>
        <topology evidence="1">Single-pass type II membrane protein</topology>
    </subcellularLocation>
</comment>
<dbReference type="InterPro" id="IPR050828">
    <property type="entry name" value="C-type_lectin/matrix_domain"/>
</dbReference>
<keyword evidence="2" id="KW-0812">Transmembrane</keyword>
<dbReference type="Proteomes" id="UP000265000">
    <property type="component" value="Unplaced"/>
</dbReference>
<dbReference type="Ensembl" id="ENSFHET00000024460.1">
    <property type="protein sequence ID" value="ENSFHEP00000016153.1"/>
    <property type="gene ID" value="ENSFHEG00000017846.1"/>
</dbReference>
<dbReference type="PANTHER" id="PTHR45710">
    <property type="entry name" value="C-TYPE LECTIN DOMAIN-CONTAINING PROTEIN 180"/>
    <property type="match status" value="1"/>
</dbReference>
<reference evidence="4" key="2">
    <citation type="submission" date="2025-09" db="UniProtKB">
        <authorList>
            <consortium name="Ensembl"/>
        </authorList>
    </citation>
    <scope>IDENTIFICATION</scope>
</reference>
<protein>
    <submittedName>
        <fullName evidence="4">CD209 antigen-like protein E</fullName>
    </submittedName>
</protein>
<dbReference type="STRING" id="8078.ENSFHEP00000016153"/>
<feature type="transmembrane region" description="Helical" evidence="2">
    <location>
        <begin position="25"/>
        <end position="58"/>
    </location>
</feature>
<evidence type="ECO:0000313" key="4">
    <source>
        <dbReference type="Ensembl" id="ENSFHEP00000016153.1"/>
    </source>
</evidence>